<evidence type="ECO:0000256" key="1">
    <source>
        <dbReference type="ARBA" id="ARBA00007405"/>
    </source>
</evidence>
<dbReference type="EC" id="1.17.4.1" evidence="2"/>
<evidence type="ECO:0000313" key="7">
    <source>
        <dbReference type="EMBL" id="SHK43720.1"/>
    </source>
</evidence>
<dbReference type="RefSeq" id="WP_072904432.1">
    <property type="nucleotide sequence ID" value="NZ_FRAD01000028.1"/>
</dbReference>
<dbReference type="GO" id="GO:0071897">
    <property type="term" value="P:DNA biosynthetic process"/>
    <property type="evidence" value="ECO:0007669"/>
    <property type="project" value="UniProtKB-KW"/>
</dbReference>
<dbReference type="Proteomes" id="UP000183952">
    <property type="component" value="Unassembled WGS sequence"/>
</dbReference>
<dbReference type="GO" id="GO:0000166">
    <property type="term" value="F:nucleotide binding"/>
    <property type="evidence" value="ECO:0007669"/>
    <property type="project" value="UniProtKB-KW"/>
</dbReference>
<reference evidence="7 8" key="1">
    <citation type="submission" date="2016-11" db="EMBL/GenBank/DDBJ databases">
        <authorList>
            <person name="Jaros S."/>
            <person name="Januszkiewicz K."/>
            <person name="Wedrychowicz H."/>
        </authorList>
    </citation>
    <scope>NUCLEOTIDE SEQUENCE [LARGE SCALE GENOMIC DNA]</scope>
    <source>
        <strain evidence="7 8">DSM 3090</strain>
    </source>
</reference>
<feature type="domain" description="TSCPD" evidence="6">
    <location>
        <begin position="4"/>
        <end position="79"/>
    </location>
</feature>
<comment type="similarity">
    <text evidence="1">Belongs to the ribonucleoside diphosphate reductase class-2 family.</text>
</comment>
<keyword evidence="8" id="KW-1185">Reference proteome</keyword>
<evidence type="ECO:0000313" key="8">
    <source>
        <dbReference type="Proteomes" id="UP000183952"/>
    </source>
</evidence>
<comment type="catalytic activity">
    <reaction evidence="5">
        <text>a 2'-deoxyribonucleoside 5'-diphosphate + [thioredoxin]-disulfide + H2O = a ribonucleoside 5'-diphosphate + [thioredoxin]-dithiol</text>
        <dbReference type="Rhea" id="RHEA:23252"/>
        <dbReference type="Rhea" id="RHEA-COMP:10698"/>
        <dbReference type="Rhea" id="RHEA-COMP:10700"/>
        <dbReference type="ChEBI" id="CHEBI:15377"/>
        <dbReference type="ChEBI" id="CHEBI:29950"/>
        <dbReference type="ChEBI" id="CHEBI:50058"/>
        <dbReference type="ChEBI" id="CHEBI:57930"/>
        <dbReference type="ChEBI" id="CHEBI:73316"/>
        <dbReference type="EC" id="1.17.4.1"/>
    </reaction>
</comment>
<dbReference type="AlphaFoldDB" id="A0A1M6SGC7"/>
<name>A0A1M6SGC7_9CLOT</name>
<evidence type="ECO:0000256" key="3">
    <source>
        <dbReference type="ARBA" id="ARBA00022634"/>
    </source>
</evidence>
<evidence type="ECO:0000259" key="6">
    <source>
        <dbReference type="Pfam" id="PF12637"/>
    </source>
</evidence>
<evidence type="ECO:0000256" key="4">
    <source>
        <dbReference type="ARBA" id="ARBA00022741"/>
    </source>
</evidence>
<dbReference type="GO" id="GO:0004748">
    <property type="term" value="F:ribonucleoside-diphosphate reductase activity, thioredoxin disulfide as acceptor"/>
    <property type="evidence" value="ECO:0007669"/>
    <property type="project" value="UniProtKB-EC"/>
</dbReference>
<organism evidence="7 8">
    <name type="scientific">Hathewaya proteolytica DSM 3090</name>
    <dbReference type="NCBI Taxonomy" id="1121331"/>
    <lineage>
        <taxon>Bacteria</taxon>
        <taxon>Bacillati</taxon>
        <taxon>Bacillota</taxon>
        <taxon>Clostridia</taxon>
        <taxon>Eubacteriales</taxon>
        <taxon>Clostridiaceae</taxon>
        <taxon>Hathewaya</taxon>
    </lineage>
</organism>
<proteinExistence type="inferred from homology"/>
<keyword evidence="3" id="KW-0237">DNA synthesis</keyword>
<dbReference type="Pfam" id="PF12637">
    <property type="entry name" value="TSCPD"/>
    <property type="match status" value="1"/>
</dbReference>
<evidence type="ECO:0000256" key="5">
    <source>
        <dbReference type="ARBA" id="ARBA00047754"/>
    </source>
</evidence>
<dbReference type="InterPro" id="IPR024434">
    <property type="entry name" value="TSCPD_dom"/>
</dbReference>
<gene>
    <name evidence="7" type="ORF">SAMN02745248_02537</name>
</gene>
<protein>
    <recommendedName>
        <fullName evidence="2">ribonucleoside-diphosphate reductase</fullName>
        <ecNumber evidence="2">1.17.4.1</ecNumber>
    </recommendedName>
</protein>
<evidence type="ECO:0000256" key="2">
    <source>
        <dbReference type="ARBA" id="ARBA00012274"/>
    </source>
</evidence>
<dbReference type="InterPro" id="IPR023806">
    <property type="entry name" value="CHP03905"/>
</dbReference>
<dbReference type="OrthoDB" id="9801525at2"/>
<dbReference type="EMBL" id="FRAD01000028">
    <property type="protein sequence ID" value="SHK43720.1"/>
    <property type="molecule type" value="Genomic_DNA"/>
</dbReference>
<keyword evidence="4" id="KW-0547">Nucleotide-binding</keyword>
<accession>A0A1M6SGC7</accession>
<dbReference type="NCBIfam" id="TIGR03905">
    <property type="entry name" value="TIGR03905_4_Cys"/>
    <property type="match status" value="1"/>
</dbReference>
<sequence length="81" mass="8691">MYVYKTSGVCSRNICFDLVDGKVKNLTFEGGCSGNLKGIAQLVEGMKAEEVIEKLQGTVCGDKNTSCPDQLSKAIKEALSK</sequence>